<gene>
    <name evidence="2" type="ORF">GMC73_02380</name>
    <name evidence="3" type="ORF">GMC90_04065</name>
</gene>
<dbReference type="EMBL" id="WMYY01000002">
    <property type="protein sequence ID" value="MTR66130.1"/>
    <property type="molecule type" value="Genomic_DNA"/>
</dbReference>
<keyword evidence="1" id="KW-1133">Transmembrane helix</keyword>
<evidence type="ECO:0000313" key="4">
    <source>
        <dbReference type="Proteomes" id="UP000460220"/>
    </source>
</evidence>
<evidence type="ECO:0000256" key="1">
    <source>
        <dbReference type="SAM" id="Phobius"/>
    </source>
</evidence>
<keyword evidence="1" id="KW-0472">Membrane</keyword>
<dbReference type="Proteomes" id="UP000460220">
    <property type="component" value="Unassembled WGS sequence"/>
</dbReference>
<dbReference type="RefSeq" id="WP_037606327.1">
    <property type="nucleotide sequence ID" value="NZ_JAQDHM010000001.1"/>
</dbReference>
<accession>A0A6A8V8I3</accession>
<organism evidence="3">
    <name type="scientific">Streptococcus parasanguinis</name>
    <dbReference type="NCBI Taxonomy" id="1318"/>
    <lineage>
        <taxon>Bacteria</taxon>
        <taxon>Bacillati</taxon>
        <taxon>Bacillota</taxon>
        <taxon>Bacilli</taxon>
        <taxon>Lactobacillales</taxon>
        <taxon>Streptococcaceae</taxon>
        <taxon>Streptococcus</taxon>
    </lineage>
</organism>
<dbReference type="AlphaFoldDB" id="A0A6A8V8I3"/>
<proteinExistence type="predicted"/>
<protein>
    <recommendedName>
        <fullName evidence="5">Transmembrane protein</fullName>
    </recommendedName>
</protein>
<evidence type="ECO:0008006" key="5">
    <source>
        <dbReference type="Google" id="ProtNLM"/>
    </source>
</evidence>
<name>A0A6A8V8I3_STRPA</name>
<keyword evidence="1" id="KW-0812">Transmembrane</keyword>
<comment type="caution">
    <text evidence="3">The sequence shown here is derived from an EMBL/GenBank/DDBJ whole genome shotgun (WGS) entry which is preliminary data.</text>
</comment>
<reference evidence="3 4" key="1">
    <citation type="journal article" date="2019" name="Nat. Med.">
        <title>A library of human gut bacterial isolates paired with longitudinal multiomics data enables mechanistic microbiome research.</title>
        <authorList>
            <person name="Poyet M."/>
            <person name="Groussin M."/>
            <person name="Gibbons S.M."/>
            <person name="Avila-Pacheco J."/>
            <person name="Jiang X."/>
            <person name="Kearney S.M."/>
            <person name="Perrotta A.R."/>
            <person name="Berdy B."/>
            <person name="Zhao S."/>
            <person name="Lieberman T.D."/>
            <person name="Swanson P.K."/>
            <person name="Smith M."/>
            <person name="Roesemann S."/>
            <person name="Alexander J.E."/>
            <person name="Rich S.A."/>
            <person name="Livny J."/>
            <person name="Vlamakis H."/>
            <person name="Clish C."/>
            <person name="Bullock K."/>
            <person name="Deik A."/>
            <person name="Scott J."/>
            <person name="Pierce K.A."/>
            <person name="Xavier R.J."/>
            <person name="Alm E.J."/>
        </authorList>
    </citation>
    <scope>NUCLEOTIDE SEQUENCE</scope>
    <source>
        <strain evidence="2 4">BIOML-A12</strain>
        <strain evidence="3">BIOML-A6</strain>
    </source>
</reference>
<evidence type="ECO:0000313" key="3">
    <source>
        <dbReference type="EMBL" id="MTS01008.1"/>
    </source>
</evidence>
<feature type="transmembrane region" description="Helical" evidence="1">
    <location>
        <begin position="34"/>
        <end position="56"/>
    </location>
</feature>
<evidence type="ECO:0000313" key="2">
    <source>
        <dbReference type="EMBL" id="MTR66130.1"/>
    </source>
</evidence>
<sequence>MSRKTSTILTNLCMVEDLENGKVVLSSLFSLDSAYIWFPIVIYLLVLMLTLAIFFLSKGSKKGVDDNEDE</sequence>
<dbReference type="EMBL" id="WMZE01000002">
    <property type="protein sequence ID" value="MTS01008.1"/>
    <property type="molecule type" value="Genomic_DNA"/>
</dbReference>